<sequence>MSKTFRDAQGRFITTSDGLTFLSDERGNPLVDDDGFVTYFCSL</sequence>
<dbReference type="AlphaFoldDB" id="A0A7Z7FJS0"/>
<evidence type="ECO:0000313" key="1">
    <source>
        <dbReference type="EMBL" id="SDI64801.1"/>
    </source>
</evidence>
<comment type="caution">
    <text evidence="1">The sequence shown here is derived from an EMBL/GenBank/DDBJ whole genome shotgun (WGS) entry which is preliminary data.</text>
</comment>
<gene>
    <name evidence="1" type="ORF">SAMN04487926_12131</name>
</gene>
<organism evidence="1 2">
    <name type="scientific">Paraburkholderia steynii</name>
    <dbReference type="NCBI Taxonomy" id="1245441"/>
    <lineage>
        <taxon>Bacteria</taxon>
        <taxon>Pseudomonadati</taxon>
        <taxon>Pseudomonadota</taxon>
        <taxon>Betaproteobacteria</taxon>
        <taxon>Burkholderiales</taxon>
        <taxon>Burkholderiaceae</taxon>
        <taxon>Paraburkholderia</taxon>
    </lineage>
</organism>
<evidence type="ECO:0000313" key="2">
    <source>
        <dbReference type="Proteomes" id="UP000198900"/>
    </source>
</evidence>
<name>A0A7Z7FJS0_9BURK</name>
<dbReference type="EMBL" id="FNDI01000021">
    <property type="protein sequence ID" value="SDI64801.1"/>
    <property type="molecule type" value="Genomic_DNA"/>
</dbReference>
<reference evidence="1" key="1">
    <citation type="submission" date="2016-10" db="EMBL/GenBank/DDBJ databases">
        <authorList>
            <person name="Varghese N."/>
            <person name="Submissions S."/>
        </authorList>
    </citation>
    <scope>NUCLEOTIDE SEQUENCE [LARGE SCALE GENOMIC DNA]</scope>
    <source>
        <strain evidence="1">YR281</strain>
    </source>
</reference>
<protein>
    <submittedName>
        <fullName evidence="1">Uncharacterized protein</fullName>
    </submittedName>
</protein>
<dbReference type="Proteomes" id="UP000198900">
    <property type="component" value="Unassembled WGS sequence"/>
</dbReference>
<accession>A0A7Z7FJS0</accession>
<proteinExistence type="predicted"/>
<keyword evidence="2" id="KW-1185">Reference proteome</keyword>
<dbReference type="RefSeq" id="WP_279634497.1">
    <property type="nucleotide sequence ID" value="NZ_FNDI01000021.1"/>
</dbReference>